<sequence>MSAYALAVHTSLGFKKEDYFFRYKNREFRYIPGWKQNETDKVLTILRHDNNSEANEAYRLLAELLSVISFERDCKVILSSGVIAHGTHFDLEKVSGGYVERRSIPVSELSDEFYYIPPVRNSEQSDIVRIYREARSSSSLYLNILFYWHSLSYPHTKNAYAIEYVDRYLNHPSYLGDSIGRIVENPMMLRNKSDFVSFGHYVENAVRHSIAHFIRYPLSKEKGLDLDNFDQIQHLHDVRDVLKQASRNRIREE</sequence>
<name>A0A7C9VA71_9HYPH</name>
<dbReference type="EMBL" id="JAAKZG010000002">
    <property type="protein sequence ID" value="NGN40489.1"/>
    <property type="molecule type" value="Genomic_DNA"/>
</dbReference>
<keyword evidence="2" id="KW-1185">Reference proteome</keyword>
<dbReference type="RefSeq" id="WP_165115131.1">
    <property type="nucleotide sequence ID" value="NZ_JAAKZG010000002.1"/>
</dbReference>
<organism evidence="1 2">
    <name type="scientific">Mesorhizobium zhangyense</name>
    <dbReference type="NCBI Taxonomy" id="1776730"/>
    <lineage>
        <taxon>Bacteria</taxon>
        <taxon>Pseudomonadati</taxon>
        <taxon>Pseudomonadota</taxon>
        <taxon>Alphaproteobacteria</taxon>
        <taxon>Hyphomicrobiales</taxon>
        <taxon>Phyllobacteriaceae</taxon>
        <taxon>Mesorhizobium</taxon>
    </lineage>
</organism>
<reference evidence="1 2" key="1">
    <citation type="submission" date="2020-02" db="EMBL/GenBank/DDBJ databases">
        <title>Genome sequence of the type strain CGMCC 1.15528 of Mesorhizobium zhangyense.</title>
        <authorList>
            <person name="Gao J."/>
            <person name="Sun J."/>
        </authorList>
    </citation>
    <scope>NUCLEOTIDE SEQUENCE [LARGE SCALE GENOMIC DNA]</scope>
    <source>
        <strain evidence="1 2">CGMCC 1.15528</strain>
    </source>
</reference>
<accession>A0A7C9VA71</accession>
<comment type="caution">
    <text evidence="1">The sequence shown here is derived from an EMBL/GenBank/DDBJ whole genome shotgun (WGS) entry which is preliminary data.</text>
</comment>
<evidence type="ECO:0000313" key="1">
    <source>
        <dbReference type="EMBL" id="NGN40489.1"/>
    </source>
</evidence>
<dbReference type="Proteomes" id="UP000481252">
    <property type="component" value="Unassembled WGS sequence"/>
</dbReference>
<proteinExistence type="predicted"/>
<dbReference type="AlphaFoldDB" id="A0A7C9VA71"/>
<gene>
    <name evidence="1" type="ORF">G6N74_05380</name>
</gene>
<evidence type="ECO:0000313" key="2">
    <source>
        <dbReference type="Proteomes" id="UP000481252"/>
    </source>
</evidence>
<protein>
    <submittedName>
        <fullName evidence="1">Uncharacterized protein</fullName>
    </submittedName>
</protein>